<evidence type="ECO:0000313" key="4">
    <source>
        <dbReference type="EMBL" id="MRH78874.1"/>
    </source>
</evidence>
<dbReference type="RefSeq" id="WP_153719895.1">
    <property type="nucleotide sequence ID" value="NZ_WJPP01000004.1"/>
</dbReference>
<dbReference type="Gene3D" id="3.30.1390.10">
    <property type="match status" value="1"/>
</dbReference>
<feature type="region of interest" description="Disordered" evidence="2">
    <location>
        <begin position="1"/>
        <end position="20"/>
    </location>
</feature>
<accession>A0A6N7R1I4</accession>
<reference evidence="4 5" key="1">
    <citation type="submission" date="2019-11" db="EMBL/GenBank/DDBJ databases">
        <authorList>
            <person name="Zhang X.Y."/>
        </authorList>
    </citation>
    <scope>NUCLEOTIDE SEQUENCE [LARGE SCALE GENOMIC DNA]</scope>
    <source>
        <strain evidence="4 5">C176</strain>
    </source>
</reference>
<dbReference type="FunFam" id="3.30.1390.10:FF:000002">
    <property type="entry name" value="ATP-dependent Clp protease adapter protein ClpS"/>
    <property type="match status" value="1"/>
</dbReference>
<keyword evidence="5" id="KW-1185">Reference proteome</keyword>
<comment type="caution">
    <text evidence="4">The sequence shown here is derived from an EMBL/GenBank/DDBJ whole genome shotgun (WGS) entry which is preliminary data.</text>
</comment>
<dbReference type="InterPro" id="IPR022935">
    <property type="entry name" value="ClpS"/>
</dbReference>
<protein>
    <recommendedName>
        <fullName evidence="1">ATP-dependent Clp protease adapter protein ClpS</fullName>
    </recommendedName>
</protein>
<dbReference type="PANTHER" id="PTHR33473">
    <property type="entry name" value="ATP-DEPENDENT CLP PROTEASE ADAPTER PROTEIN CLPS1, CHLOROPLASTIC"/>
    <property type="match status" value="1"/>
</dbReference>
<feature type="domain" description="Adaptor protein ClpS core" evidence="3">
    <location>
        <begin position="23"/>
        <end position="102"/>
    </location>
</feature>
<dbReference type="SUPFAM" id="SSF54736">
    <property type="entry name" value="ClpS-like"/>
    <property type="match status" value="1"/>
</dbReference>
<name>A0A6N7R1I4_9GAMM</name>
<sequence length="106" mass="12223">MSEENNPQHDDGLSVQTAEPKIKQPPLYRVVLLNDDYTPMEFVVEVLQVFFRMDREQATQVMLHVHTRGKGVCGVYTRDVAESKVDQVNDYARECDHPLMCTLEPE</sequence>
<evidence type="ECO:0000259" key="3">
    <source>
        <dbReference type="Pfam" id="PF02617"/>
    </source>
</evidence>
<dbReference type="PANTHER" id="PTHR33473:SF19">
    <property type="entry name" value="ATP-DEPENDENT CLP PROTEASE ADAPTER PROTEIN CLPS"/>
    <property type="match status" value="1"/>
</dbReference>
<dbReference type="InterPro" id="IPR003769">
    <property type="entry name" value="ClpS_core"/>
</dbReference>
<evidence type="ECO:0000256" key="2">
    <source>
        <dbReference type="SAM" id="MobiDB-lite"/>
    </source>
</evidence>
<comment type="function">
    <text evidence="1">Involved in the modulation of the specificity of the ClpAP-mediated ATP-dependent protein degradation.</text>
</comment>
<organism evidence="4 5">
    <name type="scientific">Spiribacter salilacus</name>
    <dbReference type="NCBI Taxonomy" id="2664894"/>
    <lineage>
        <taxon>Bacteria</taxon>
        <taxon>Pseudomonadati</taxon>
        <taxon>Pseudomonadota</taxon>
        <taxon>Gammaproteobacteria</taxon>
        <taxon>Chromatiales</taxon>
        <taxon>Ectothiorhodospiraceae</taxon>
        <taxon>Spiribacter</taxon>
    </lineage>
</organism>
<dbReference type="HAMAP" id="MF_00302">
    <property type="entry name" value="ClpS"/>
    <property type="match status" value="1"/>
</dbReference>
<keyword evidence="4" id="KW-0645">Protease</keyword>
<dbReference type="GO" id="GO:0030163">
    <property type="term" value="P:protein catabolic process"/>
    <property type="evidence" value="ECO:0007669"/>
    <property type="project" value="InterPro"/>
</dbReference>
<proteinExistence type="inferred from homology"/>
<dbReference type="EMBL" id="WJPP01000004">
    <property type="protein sequence ID" value="MRH78874.1"/>
    <property type="molecule type" value="Genomic_DNA"/>
</dbReference>
<comment type="similarity">
    <text evidence="1">Belongs to the ClpS family.</text>
</comment>
<evidence type="ECO:0000256" key="1">
    <source>
        <dbReference type="HAMAP-Rule" id="MF_00302"/>
    </source>
</evidence>
<feature type="compositionally biased region" description="Basic and acidic residues" evidence="2">
    <location>
        <begin position="1"/>
        <end position="12"/>
    </location>
</feature>
<gene>
    <name evidence="1 4" type="primary">clpS</name>
    <name evidence="4" type="ORF">GH984_09150</name>
</gene>
<evidence type="ECO:0000313" key="5">
    <source>
        <dbReference type="Proteomes" id="UP000433788"/>
    </source>
</evidence>
<dbReference type="InterPro" id="IPR014719">
    <property type="entry name" value="Ribosomal_bL12_C/ClpS-like"/>
</dbReference>
<dbReference type="Proteomes" id="UP000433788">
    <property type="component" value="Unassembled WGS sequence"/>
</dbReference>
<dbReference type="GO" id="GO:0006508">
    <property type="term" value="P:proteolysis"/>
    <property type="evidence" value="ECO:0007669"/>
    <property type="project" value="UniProtKB-UniRule"/>
</dbReference>
<dbReference type="AlphaFoldDB" id="A0A6N7R1I4"/>
<dbReference type="Pfam" id="PF02617">
    <property type="entry name" value="ClpS"/>
    <property type="match status" value="1"/>
</dbReference>
<dbReference type="NCBIfam" id="NF000672">
    <property type="entry name" value="PRK00033.1-5"/>
    <property type="match status" value="1"/>
</dbReference>
<comment type="subunit">
    <text evidence="1">Binds to the N-terminal domain of the chaperone ClpA.</text>
</comment>
<dbReference type="NCBIfam" id="NF000669">
    <property type="entry name" value="PRK00033.1-2"/>
    <property type="match status" value="1"/>
</dbReference>
<dbReference type="GO" id="GO:0008233">
    <property type="term" value="F:peptidase activity"/>
    <property type="evidence" value="ECO:0007669"/>
    <property type="project" value="UniProtKB-KW"/>
</dbReference>
<keyword evidence="4" id="KW-0378">Hydrolase</keyword>